<proteinExistence type="predicted"/>
<dbReference type="EMBL" id="JACRVF010000004">
    <property type="protein sequence ID" value="MBC5994018.1"/>
    <property type="molecule type" value="Genomic_DNA"/>
</dbReference>
<dbReference type="Pfam" id="PF17761">
    <property type="entry name" value="DUF1016_N"/>
    <property type="match status" value="1"/>
</dbReference>
<evidence type="ECO:0000259" key="2">
    <source>
        <dbReference type="Pfam" id="PF17761"/>
    </source>
</evidence>
<dbReference type="InterPro" id="IPR041527">
    <property type="entry name" value="YhcG_N"/>
</dbReference>
<accession>A0A923N7B7</accession>
<sequence>MEKLTTYWELFEQLKQEIKAARVHAVLTVNAQMLELYWKIGHAILQQQQQEGWGAKVIDRLATDLRTAFPDMKGMSARNLKYMRAFAEAWPGFVQVSLAQSQAIPASAEASKIVQAPLAQIAWYHHITILDKLKGQEERLFYIRQAALNGWSRNVLVHQIESRLHERQGKLQHNFPSTLPAVQGDLAKELFKDPYKFDFLQLSEEAQERDLENALVDNITKFLLEMGRGFSYVGRQVHLEKGGQDYYIDLLFYHLKLHCYVVIELKIGDFKPEYAGKMNFYLSAVDEDLKTGDDSPSIGLILCKSKNKVTVEYALRDMNKPMGVAEYELTEAMPLELQGELPTIEALEQELEKEIVAPVKPLDQKLQLLKDLLAQVSREEEVQQEKDHAALRYLFDDVLSSLIVRINQNLADVFPLFNTVWLNRQVNQTAKPDYTTEEFKEMLEAGNTVYQIGLSLWMDGFKKAGTKAFSVSRDLIFTLEKFKYAVGPDRDESWLEKLYHQQWPEEELEALADRWCEVVIEDVTYSLNRIK</sequence>
<dbReference type="Pfam" id="PF06250">
    <property type="entry name" value="YhcG_C"/>
    <property type="match status" value="1"/>
</dbReference>
<dbReference type="AlphaFoldDB" id="A0A923N7B7"/>
<feature type="domain" description="YhcG PDDEXK nuclease" evidence="1">
    <location>
        <begin position="189"/>
        <end position="342"/>
    </location>
</feature>
<feature type="domain" description="YhcG N-terminal" evidence="2">
    <location>
        <begin position="14"/>
        <end position="167"/>
    </location>
</feature>
<gene>
    <name evidence="3" type="ORF">H8S84_14310</name>
</gene>
<organism evidence="3 4">
    <name type="scientific">Pontibacter cellulosilyticus</name>
    <dbReference type="NCBI Taxonomy" id="1720253"/>
    <lineage>
        <taxon>Bacteria</taxon>
        <taxon>Pseudomonadati</taxon>
        <taxon>Bacteroidota</taxon>
        <taxon>Cytophagia</taxon>
        <taxon>Cytophagales</taxon>
        <taxon>Hymenobacteraceae</taxon>
        <taxon>Pontibacter</taxon>
    </lineage>
</organism>
<evidence type="ECO:0000313" key="4">
    <source>
        <dbReference type="Proteomes" id="UP000603640"/>
    </source>
</evidence>
<dbReference type="GO" id="GO:0003676">
    <property type="term" value="F:nucleic acid binding"/>
    <property type="evidence" value="ECO:0007669"/>
    <property type="project" value="InterPro"/>
</dbReference>
<dbReference type="RefSeq" id="WP_187068040.1">
    <property type="nucleotide sequence ID" value="NZ_JACRVF010000004.1"/>
</dbReference>
<dbReference type="InterPro" id="IPR011856">
    <property type="entry name" value="tRNA_endonuc-like_dom_sf"/>
</dbReference>
<dbReference type="PANTHER" id="PTHR30547">
    <property type="entry name" value="UNCHARACTERIZED PROTEIN YHCG-RELATED"/>
    <property type="match status" value="1"/>
</dbReference>
<evidence type="ECO:0000313" key="3">
    <source>
        <dbReference type="EMBL" id="MBC5994018.1"/>
    </source>
</evidence>
<dbReference type="Proteomes" id="UP000603640">
    <property type="component" value="Unassembled WGS sequence"/>
</dbReference>
<dbReference type="Gene3D" id="3.40.1350.10">
    <property type="match status" value="1"/>
</dbReference>
<protein>
    <submittedName>
        <fullName evidence="3">DUF1016 domain-containing protein</fullName>
    </submittedName>
</protein>
<dbReference type="InterPro" id="IPR053148">
    <property type="entry name" value="PD-DEXK-like_domain"/>
</dbReference>
<reference evidence="3" key="1">
    <citation type="submission" date="2020-08" db="EMBL/GenBank/DDBJ databases">
        <title>Pontibacter sp. SD6 16S ribosomal RNA gene Genome sequencing and assembly.</title>
        <authorList>
            <person name="Kang M."/>
        </authorList>
    </citation>
    <scope>NUCLEOTIDE SEQUENCE</scope>
    <source>
        <strain evidence="3">SD6</strain>
    </source>
</reference>
<name>A0A923N7B7_9BACT</name>
<comment type="caution">
    <text evidence="3">The sequence shown here is derived from an EMBL/GenBank/DDBJ whole genome shotgun (WGS) entry which is preliminary data.</text>
</comment>
<dbReference type="PANTHER" id="PTHR30547:SF0">
    <property type="entry name" value="BLR8175 PROTEIN"/>
    <property type="match status" value="1"/>
</dbReference>
<keyword evidence="4" id="KW-1185">Reference proteome</keyword>
<dbReference type="InterPro" id="IPR009362">
    <property type="entry name" value="YhcG_C"/>
</dbReference>
<evidence type="ECO:0000259" key="1">
    <source>
        <dbReference type="Pfam" id="PF06250"/>
    </source>
</evidence>